<evidence type="ECO:0000256" key="1">
    <source>
        <dbReference type="ARBA" id="ARBA00005234"/>
    </source>
</evidence>
<dbReference type="Pfam" id="PF02902">
    <property type="entry name" value="Peptidase_C48"/>
    <property type="match status" value="1"/>
</dbReference>
<reference evidence="5 6" key="2">
    <citation type="journal article" date="2017" name="Nature">
        <title>The Apostasia genome and the evolution of orchids.</title>
        <authorList>
            <person name="Zhang G.Q."/>
            <person name="Liu K.W."/>
            <person name="Li Z."/>
            <person name="Lohaus R."/>
            <person name="Hsiao Y.Y."/>
            <person name="Niu S.C."/>
            <person name="Wang J.Y."/>
            <person name="Lin Y.C."/>
            <person name="Xu Q."/>
            <person name="Chen L.J."/>
            <person name="Yoshida K."/>
            <person name="Fujiwara S."/>
            <person name="Wang Z.W."/>
            <person name="Zhang Y.Q."/>
            <person name="Mitsuda N."/>
            <person name="Wang M."/>
            <person name="Liu G.H."/>
            <person name="Pecoraro L."/>
            <person name="Huang H.X."/>
            <person name="Xiao X.J."/>
            <person name="Lin M."/>
            <person name="Wu X.Y."/>
            <person name="Wu W.L."/>
            <person name="Chen Y.Y."/>
            <person name="Chang S.B."/>
            <person name="Sakamoto S."/>
            <person name="Ohme-Takagi M."/>
            <person name="Yagi M."/>
            <person name="Zeng S.J."/>
            <person name="Shen C.Y."/>
            <person name="Yeh C.M."/>
            <person name="Luo Y.B."/>
            <person name="Tsai W.C."/>
            <person name="Van de Peer Y."/>
            <person name="Liu Z.J."/>
        </authorList>
    </citation>
    <scope>NUCLEOTIDE SEQUENCE [LARGE SCALE GENOMIC DNA]</scope>
    <source>
        <tissue evidence="5">The whole plant</tissue>
    </source>
</reference>
<keyword evidence="6" id="KW-1185">Reference proteome</keyword>
<keyword evidence="3" id="KW-0378">Hydrolase</keyword>
<evidence type="ECO:0000259" key="4">
    <source>
        <dbReference type="Pfam" id="PF02902"/>
    </source>
</evidence>
<evidence type="ECO:0000256" key="2">
    <source>
        <dbReference type="ARBA" id="ARBA00022670"/>
    </source>
</evidence>
<dbReference type="SUPFAM" id="SSF54001">
    <property type="entry name" value="Cysteine proteinases"/>
    <property type="match status" value="1"/>
</dbReference>
<organism evidence="5 6">
    <name type="scientific">Dendrobium catenatum</name>
    <dbReference type="NCBI Taxonomy" id="906689"/>
    <lineage>
        <taxon>Eukaryota</taxon>
        <taxon>Viridiplantae</taxon>
        <taxon>Streptophyta</taxon>
        <taxon>Embryophyta</taxon>
        <taxon>Tracheophyta</taxon>
        <taxon>Spermatophyta</taxon>
        <taxon>Magnoliopsida</taxon>
        <taxon>Liliopsida</taxon>
        <taxon>Asparagales</taxon>
        <taxon>Orchidaceae</taxon>
        <taxon>Epidendroideae</taxon>
        <taxon>Malaxideae</taxon>
        <taxon>Dendrobiinae</taxon>
        <taxon>Dendrobium</taxon>
    </lineage>
</organism>
<reference evidence="5 6" key="1">
    <citation type="journal article" date="2016" name="Sci. Rep.">
        <title>The Dendrobium catenatum Lindl. genome sequence provides insights into polysaccharide synthase, floral development and adaptive evolution.</title>
        <authorList>
            <person name="Zhang G.Q."/>
            <person name="Xu Q."/>
            <person name="Bian C."/>
            <person name="Tsai W.C."/>
            <person name="Yeh C.M."/>
            <person name="Liu K.W."/>
            <person name="Yoshida K."/>
            <person name="Zhang L.S."/>
            <person name="Chang S.B."/>
            <person name="Chen F."/>
            <person name="Shi Y."/>
            <person name="Su Y.Y."/>
            <person name="Zhang Y.Q."/>
            <person name="Chen L.J."/>
            <person name="Yin Y."/>
            <person name="Lin M."/>
            <person name="Huang H."/>
            <person name="Deng H."/>
            <person name="Wang Z.W."/>
            <person name="Zhu S.L."/>
            <person name="Zhao X."/>
            <person name="Deng C."/>
            <person name="Niu S.C."/>
            <person name="Huang J."/>
            <person name="Wang M."/>
            <person name="Liu G.H."/>
            <person name="Yang H.J."/>
            <person name="Xiao X.J."/>
            <person name="Hsiao Y.Y."/>
            <person name="Wu W.L."/>
            <person name="Chen Y.Y."/>
            <person name="Mitsuda N."/>
            <person name="Ohme-Takagi M."/>
            <person name="Luo Y.B."/>
            <person name="Van de Peer Y."/>
            <person name="Liu Z.J."/>
        </authorList>
    </citation>
    <scope>NUCLEOTIDE SEQUENCE [LARGE SCALE GENOMIC DNA]</scope>
    <source>
        <tissue evidence="5">The whole plant</tissue>
    </source>
</reference>
<name>A0A2I0VEJ2_9ASPA</name>
<evidence type="ECO:0000313" key="5">
    <source>
        <dbReference type="EMBL" id="PKU61832.1"/>
    </source>
</evidence>
<keyword evidence="2" id="KW-0645">Protease</keyword>
<dbReference type="Gene3D" id="3.40.395.10">
    <property type="entry name" value="Adenoviral Proteinase, Chain A"/>
    <property type="match status" value="1"/>
</dbReference>
<feature type="domain" description="Ubiquitin-like protease family profile" evidence="4">
    <location>
        <begin position="33"/>
        <end position="87"/>
    </location>
</feature>
<dbReference type="Proteomes" id="UP000233837">
    <property type="component" value="Unassembled WGS sequence"/>
</dbReference>
<accession>A0A2I0VEJ2</accession>
<evidence type="ECO:0000256" key="3">
    <source>
        <dbReference type="ARBA" id="ARBA00022801"/>
    </source>
</evidence>
<dbReference type="AlphaFoldDB" id="A0A2I0VEJ2"/>
<dbReference type="InterPro" id="IPR003653">
    <property type="entry name" value="Peptidase_C48_C"/>
</dbReference>
<dbReference type="GO" id="GO:0006508">
    <property type="term" value="P:proteolysis"/>
    <property type="evidence" value="ECO:0007669"/>
    <property type="project" value="UniProtKB-KW"/>
</dbReference>
<gene>
    <name evidence="5" type="ORF">MA16_Dca026590</name>
</gene>
<dbReference type="GO" id="GO:0008234">
    <property type="term" value="F:cysteine-type peptidase activity"/>
    <property type="evidence" value="ECO:0007669"/>
    <property type="project" value="InterPro"/>
</dbReference>
<dbReference type="EMBL" id="KZ503724">
    <property type="protein sequence ID" value="PKU61832.1"/>
    <property type="molecule type" value="Genomic_DNA"/>
</dbReference>
<evidence type="ECO:0000313" key="6">
    <source>
        <dbReference type="Proteomes" id="UP000233837"/>
    </source>
</evidence>
<sequence length="91" mass="10915">MADKFQRYLYVSPLYRVYKSFNQDYQIFIQHINPVSVKESKLIVQPIIFEKHWVLLIGKLREKVWKMYDSLPNPEHKNICHTVVSAIHILS</sequence>
<protein>
    <recommendedName>
        <fullName evidence="4">Ubiquitin-like protease family profile domain-containing protein</fullName>
    </recommendedName>
</protein>
<proteinExistence type="inferred from homology"/>
<dbReference type="InterPro" id="IPR038765">
    <property type="entry name" value="Papain-like_cys_pep_sf"/>
</dbReference>
<comment type="similarity">
    <text evidence="1">Belongs to the peptidase C48 family.</text>
</comment>